<dbReference type="Proteomes" id="UP001589750">
    <property type="component" value="Unassembled WGS sequence"/>
</dbReference>
<dbReference type="RefSeq" id="WP_140010651.1">
    <property type="nucleotide sequence ID" value="NZ_JBHMDG010000024.1"/>
</dbReference>
<proteinExistence type="predicted"/>
<reference evidence="3 4" key="1">
    <citation type="submission" date="2024-09" db="EMBL/GenBank/DDBJ databases">
        <authorList>
            <person name="Sun Q."/>
            <person name="Mori K."/>
        </authorList>
    </citation>
    <scope>NUCLEOTIDE SEQUENCE [LARGE SCALE GENOMIC DNA]</scope>
    <source>
        <strain evidence="3 4">JCM 9626</strain>
    </source>
</reference>
<evidence type="ECO:0000259" key="2">
    <source>
        <dbReference type="Pfam" id="PF13460"/>
    </source>
</evidence>
<dbReference type="InterPro" id="IPR036291">
    <property type="entry name" value="NAD(P)-bd_dom_sf"/>
</dbReference>
<dbReference type="PANTHER" id="PTHR12126:SF11">
    <property type="entry name" value="NADH DEHYDROGENASE [UBIQUINONE] 1 ALPHA SUBCOMPLEX SUBUNIT 9, MITOCHONDRIAL"/>
    <property type="match status" value="1"/>
</dbReference>
<protein>
    <submittedName>
        <fullName evidence="3">NAD(P)H-binding protein</fullName>
    </submittedName>
</protein>
<keyword evidence="4" id="KW-1185">Reference proteome</keyword>
<dbReference type="InterPro" id="IPR051207">
    <property type="entry name" value="ComplexI_NDUFA9_subunit"/>
</dbReference>
<dbReference type="SUPFAM" id="SSF51735">
    <property type="entry name" value="NAD(P)-binding Rossmann-fold domains"/>
    <property type="match status" value="1"/>
</dbReference>
<dbReference type="PANTHER" id="PTHR12126">
    <property type="entry name" value="NADH-UBIQUINONE OXIDOREDUCTASE 39 KDA SUBUNIT-RELATED"/>
    <property type="match status" value="1"/>
</dbReference>
<dbReference type="InterPro" id="IPR016040">
    <property type="entry name" value="NAD(P)-bd_dom"/>
</dbReference>
<sequence length="325" mass="34840">MRVLVTGASGYVGSRLVPALLAAGHEVAVGARDVEGIDRFAWADRVERRYLDVEDTVSVHLAVRDTDAVFYLVHSMGAGEFLHRDRDAAESVVAACAYAGTGRLVYLSGLVPDVAPGDLSDHLRSRLEVEEILRAGPTPATVLRASMVIGGGSMSFEVMRRMTERLPVLTLPIWMRSRIQPIAVEDVVRLLLAALDGEPRDRTYDVGGDEVLTYSELLARFAAVAGLERPQVPLLFAPVRLVGEGVAVLTGIPRSTIGALVRSLTHDMVCRDDVVRRELAPGTAYLSLDEALARSLAGDTAATSPEGDVQGEADSDPSWVGSTRA</sequence>
<evidence type="ECO:0000313" key="4">
    <source>
        <dbReference type="Proteomes" id="UP001589750"/>
    </source>
</evidence>
<comment type="caution">
    <text evidence="3">The sequence shown here is derived from an EMBL/GenBank/DDBJ whole genome shotgun (WGS) entry which is preliminary data.</text>
</comment>
<dbReference type="EMBL" id="JBHMDG010000024">
    <property type="protein sequence ID" value="MFB9314741.1"/>
    <property type="molecule type" value="Genomic_DNA"/>
</dbReference>
<gene>
    <name evidence="3" type="ORF">ACFFRI_16915</name>
</gene>
<dbReference type="Pfam" id="PF13460">
    <property type="entry name" value="NAD_binding_10"/>
    <property type="match status" value="1"/>
</dbReference>
<feature type="domain" description="NAD(P)-binding" evidence="2">
    <location>
        <begin position="7"/>
        <end position="147"/>
    </location>
</feature>
<dbReference type="Gene3D" id="3.40.50.720">
    <property type="entry name" value="NAD(P)-binding Rossmann-like Domain"/>
    <property type="match status" value="1"/>
</dbReference>
<accession>A0ABV5KDD1</accession>
<feature type="region of interest" description="Disordered" evidence="1">
    <location>
        <begin position="297"/>
        <end position="325"/>
    </location>
</feature>
<evidence type="ECO:0000313" key="3">
    <source>
        <dbReference type="EMBL" id="MFB9314741.1"/>
    </source>
</evidence>
<evidence type="ECO:0000256" key="1">
    <source>
        <dbReference type="SAM" id="MobiDB-lite"/>
    </source>
</evidence>
<organism evidence="3 4">
    <name type="scientific">Nocardioides plantarum</name>
    <dbReference type="NCBI Taxonomy" id="29299"/>
    <lineage>
        <taxon>Bacteria</taxon>
        <taxon>Bacillati</taxon>
        <taxon>Actinomycetota</taxon>
        <taxon>Actinomycetes</taxon>
        <taxon>Propionibacteriales</taxon>
        <taxon>Nocardioidaceae</taxon>
        <taxon>Nocardioides</taxon>
    </lineage>
</organism>
<name>A0ABV5KDD1_9ACTN</name>